<feature type="coiled-coil region" evidence="1">
    <location>
        <begin position="39"/>
        <end position="89"/>
    </location>
</feature>
<protein>
    <recommendedName>
        <fullName evidence="5">B box-type domain-containing protein</fullName>
    </recommendedName>
</protein>
<keyword evidence="1" id="KW-0175">Coiled coil</keyword>
<evidence type="ECO:0000313" key="4">
    <source>
        <dbReference type="Proteomes" id="UP000663838"/>
    </source>
</evidence>
<accession>A0A821FFK7</accession>
<dbReference type="Proteomes" id="UP000663838">
    <property type="component" value="Unassembled WGS sequence"/>
</dbReference>
<organism evidence="3 4">
    <name type="scientific">Rotaria socialis</name>
    <dbReference type="NCBI Taxonomy" id="392032"/>
    <lineage>
        <taxon>Eukaryota</taxon>
        <taxon>Metazoa</taxon>
        <taxon>Spiralia</taxon>
        <taxon>Gnathifera</taxon>
        <taxon>Rotifera</taxon>
        <taxon>Eurotatoria</taxon>
        <taxon>Bdelloidea</taxon>
        <taxon>Philodinida</taxon>
        <taxon>Philodinidae</taxon>
        <taxon>Rotaria</taxon>
    </lineage>
</organism>
<reference evidence="3" key="1">
    <citation type="submission" date="2021-02" db="EMBL/GenBank/DDBJ databases">
        <authorList>
            <person name="Nowell W R."/>
        </authorList>
    </citation>
    <scope>NUCLEOTIDE SEQUENCE</scope>
</reference>
<dbReference type="EMBL" id="CAJNYV010000005">
    <property type="protein sequence ID" value="CAF3317503.1"/>
    <property type="molecule type" value="Genomic_DNA"/>
</dbReference>
<sequence>MAMKTTHRAVCCQCRKTKGTLICDECSKGFCPKHMIEHVDDLREQLNKTDDEFSQFKLQIEEQLVKPEAHELMKEIDNWERESIEKIQKMANDIRQELSSCLISFVDDLNAKFRHLTEQFIQCRTEGNIIDSNIQFFNEELNLLKNTLHKPPFFKIQYKSRIFIKRIRLTKNSKLFLKVKSYVRKATSRQVNFHYLRRNNKEQLSNFRYRLSNKEAKKKNEYQVDH</sequence>
<name>A0A821FFK7_9BILA</name>
<evidence type="ECO:0000313" key="3">
    <source>
        <dbReference type="EMBL" id="CAF4647641.1"/>
    </source>
</evidence>
<evidence type="ECO:0000256" key="1">
    <source>
        <dbReference type="SAM" id="Coils"/>
    </source>
</evidence>
<evidence type="ECO:0008006" key="5">
    <source>
        <dbReference type="Google" id="ProtNLM"/>
    </source>
</evidence>
<proteinExistence type="predicted"/>
<dbReference type="AlphaFoldDB" id="A0A821FFK7"/>
<dbReference type="EMBL" id="CAJOBS010000824">
    <property type="protein sequence ID" value="CAF4647641.1"/>
    <property type="molecule type" value="Genomic_DNA"/>
</dbReference>
<gene>
    <name evidence="2" type="ORF">KIK155_LOCUS161</name>
    <name evidence="3" type="ORF">TOA249_LOCUS13748</name>
</gene>
<evidence type="ECO:0000313" key="2">
    <source>
        <dbReference type="EMBL" id="CAF3317503.1"/>
    </source>
</evidence>
<dbReference type="Proteomes" id="UP000663865">
    <property type="component" value="Unassembled WGS sequence"/>
</dbReference>
<comment type="caution">
    <text evidence="3">The sequence shown here is derived from an EMBL/GenBank/DDBJ whole genome shotgun (WGS) entry which is preliminary data.</text>
</comment>